<organism evidence="2 3">
    <name type="scientific">Desmophyllum pertusum</name>
    <dbReference type="NCBI Taxonomy" id="174260"/>
    <lineage>
        <taxon>Eukaryota</taxon>
        <taxon>Metazoa</taxon>
        <taxon>Cnidaria</taxon>
        <taxon>Anthozoa</taxon>
        <taxon>Hexacorallia</taxon>
        <taxon>Scleractinia</taxon>
        <taxon>Caryophylliina</taxon>
        <taxon>Caryophylliidae</taxon>
        <taxon>Desmophyllum</taxon>
    </lineage>
</organism>
<protein>
    <submittedName>
        <fullName evidence="2">Uncharacterized protein</fullName>
    </submittedName>
</protein>
<dbReference type="InterPro" id="IPR027417">
    <property type="entry name" value="P-loop_NTPase"/>
</dbReference>
<dbReference type="Gene3D" id="3.40.50.300">
    <property type="entry name" value="P-loop containing nucleotide triphosphate hydrolases"/>
    <property type="match status" value="1"/>
</dbReference>
<gene>
    <name evidence="2" type="ORF">OS493_010925</name>
</gene>
<evidence type="ECO:0000313" key="3">
    <source>
        <dbReference type="Proteomes" id="UP001163046"/>
    </source>
</evidence>
<dbReference type="AlphaFoldDB" id="A0A9W9ZEN7"/>
<dbReference type="EMBL" id="MU826354">
    <property type="protein sequence ID" value="KAJ7380212.1"/>
    <property type="molecule type" value="Genomic_DNA"/>
</dbReference>
<dbReference type="SUPFAM" id="SSF52540">
    <property type="entry name" value="P-loop containing nucleoside triphosphate hydrolases"/>
    <property type="match status" value="1"/>
</dbReference>
<comment type="caution">
    <text evidence="2">The sequence shown here is derived from an EMBL/GenBank/DDBJ whole genome shotgun (WGS) entry which is preliminary data.</text>
</comment>
<name>A0A9W9ZEN7_9CNID</name>
<proteinExistence type="predicted"/>
<evidence type="ECO:0000313" key="2">
    <source>
        <dbReference type="EMBL" id="KAJ7380212.1"/>
    </source>
</evidence>
<accession>A0A9W9ZEN7</accession>
<sequence>MKKLLLVGLSFYGVLFAICIFPVAHGKSAQPVFKFDATTGKIELNRNFLTDIAKLPLPIRVIAMNGDSRVGKSTTLNVINHVWNGANRVHVEEIFSTGDSLATVARGVWAYITKADKEGSVVLLDVEAPDLGADLLVAHIHMFTAMISSGLNILDFEKLSGSDYLKAVETLATELKESPIKRTLEGSPVDGVALAELIERIAETINTESWLDFANNYHTIESNICKRSEAKFIAPLFKLKSEQIESEEKNILDAFAKECRLENGLTSAREKLQQIIQAKKSREEIEMIIAEYKSRIVEEVEKRAESEEEFQKIITDRDKVIAKETKAHNEAEQKAQNLMEKLNTCESRLKADIEKGWMHAAVRSAIPADIPGGAEFLYNRREKRKEADETNCNKMFGDEIKKLQENQKRIIDALESKYSVRELSEALIKVLSLCSEVMDLHFR</sequence>
<feature type="coiled-coil region" evidence="1">
    <location>
        <begin position="289"/>
        <end position="348"/>
    </location>
</feature>
<dbReference type="OrthoDB" id="5983184at2759"/>
<keyword evidence="3" id="KW-1185">Reference proteome</keyword>
<keyword evidence="1" id="KW-0175">Coiled coil</keyword>
<dbReference type="Proteomes" id="UP001163046">
    <property type="component" value="Unassembled WGS sequence"/>
</dbReference>
<evidence type="ECO:0000256" key="1">
    <source>
        <dbReference type="SAM" id="Coils"/>
    </source>
</evidence>
<reference evidence="2" key="1">
    <citation type="submission" date="2023-01" db="EMBL/GenBank/DDBJ databases">
        <title>Genome assembly of the deep-sea coral Lophelia pertusa.</title>
        <authorList>
            <person name="Herrera S."/>
            <person name="Cordes E."/>
        </authorList>
    </citation>
    <scope>NUCLEOTIDE SEQUENCE</scope>
    <source>
        <strain evidence="2">USNM1676648</strain>
        <tissue evidence="2">Polyp</tissue>
    </source>
</reference>